<keyword evidence="5" id="KW-1185">Reference proteome</keyword>
<dbReference type="InterPro" id="IPR000210">
    <property type="entry name" value="BTB/POZ_dom"/>
</dbReference>
<dbReference type="OrthoDB" id="624345at2759"/>
<evidence type="ECO:0000256" key="1">
    <source>
        <dbReference type="ARBA" id="ARBA00004496"/>
    </source>
</evidence>
<evidence type="ECO:0000313" key="4">
    <source>
        <dbReference type="EMBL" id="CAC5375762.1"/>
    </source>
</evidence>
<dbReference type="InterPro" id="IPR038648">
    <property type="entry name" value="PHR_sf"/>
</dbReference>
<dbReference type="InterPro" id="IPR011333">
    <property type="entry name" value="SKP1/BTB/POZ_sf"/>
</dbReference>
<dbReference type="SMART" id="SM00225">
    <property type="entry name" value="BTB"/>
    <property type="match status" value="1"/>
</dbReference>
<dbReference type="Gene3D" id="1.25.40.420">
    <property type="match status" value="1"/>
</dbReference>
<dbReference type="PANTHER" id="PTHR45774">
    <property type="entry name" value="BTB/POZ DOMAIN-CONTAINING"/>
    <property type="match status" value="1"/>
</dbReference>
<dbReference type="InterPro" id="IPR011705">
    <property type="entry name" value="BACK"/>
</dbReference>
<dbReference type="Pfam" id="PF08005">
    <property type="entry name" value="PHR"/>
    <property type="match status" value="1"/>
</dbReference>
<dbReference type="Proteomes" id="UP000507470">
    <property type="component" value="Unassembled WGS sequence"/>
</dbReference>
<dbReference type="InterPro" id="IPR012983">
    <property type="entry name" value="PHR"/>
</dbReference>
<name>A0A6J8AXA9_MYTCO</name>
<dbReference type="Pfam" id="PF00651">
    <property type="entry name" value="BTB"/>
    <property type="match status" value="1"/>
</dbReference>
<dbReference type="EMBL" id="CACVKT020002156">
    <property type="protein sequence ID" value="CAC5375762.1"/>
    <property type="molecule type" value="Genomic_DNA"/>
</dbReference>
<dbReference type="AlphaFoldDB" id="A0A6J8AXA9"/>
<sequence>MDSNNTTEWRDNKSLHECMMYMLQNEIMCDVTLRVGDERTLIKAHRFMLSSRSAVFHTMFDGSLPEKGDITIPDIDEITFLDILKYFYSDDITITNNNVKEMLYAADKYMLAAVKRECETVLKQTAQSEHATKALQTGYQYHLSDLQKESLDYIEMNTNACLLSEHAVSLSKDCLELILKSDYLDCTETDICQFILKWGKHQCELAKLEPSGGNIREALGNILYMIRFPNVMMKFFSEEVAGSFLLTSDEMVSIYRSHFGVISKTFSCGLRAPVSKRQTYTVNRYEQITGPMRTAGIQSLIFLSNKEIWLKGVNIFLPYVQHDQHVRRGRREMCGTPGTVNISIKVLNDSKEEKIQQHEQINIAPYNGEVRQIDFSKPVRVTLMRDYTIVIDGMTHQIYYGTNCQESVTDQQSGVTIKFKDSSVDESGTNINTGQFAGLLFSV</sequence>
<dbReference type="GO" id="GO:0005737">
    <property type="term" value="C:cytoplasm"/>
    <property type="evidence" value="ECO:0007669"/>
    <property type="project" value="UniProtKB-SubCell"/>
</dbReference>
<dbReference type="Gene3D" id="3.30.710.10">
    <property type="entry name" value="Potassium Channel Kv1.1, Chain A"/>
    <property type="match status" value="1"/>
</dbReference>
<dbReference type="PROSITE" id="PS50097">
    <property type="entry name" value="BTB"/>
    <property type="match status" value="1"/>
</dbReference>
<reference evidence="4 5" key="1">
    <citation type="submission" date="2020-06" db="EMBL/GenBank/DDBJ databases">
        <authorList>
            <person name="Li R."/>
            <person name="Bekaert M."/>
        </authorList>
    </citation>
    <scope>NUCLEOTIDE SEQUENCE [LARGE SCALE GENOMIC DNA]</scope>
    <source>
        <strain evidence="5">wild</strain>
    </source>
</reference>
<protein>
    <recommendedName>
        <fullName evidence="3">BTB domain-containing protein</fullName>
    </recommendedName>
</protein>
<accession>A0A6J8AXA9</accession>
<proteinExistence type="predicted"/>
<dbReference type="SUPFAM" id="SSF54695">
    <property type="entry name" value="POZ domain"/>
    <property type="match status" value="1"/>
</dbReference>
<organism evidence="4 5">
    <name type="scientific">Mytilus coruscus</name>
    <name type="common">Sea mussel</name>
    <dbReference type="NCBI Taxonomy" id="42192"/>
    <lineage>
        <taxon>Eukaryota</taxon>
        <taxon>Metazoa</taxon>
        <taxon>Spiralia</taxon>
        <taxon>Lophotrochozoa</taxon>
        <taxon>Mollusca</taxon>
        <taxon>Bivalvia</taxon>
        <taxon>Autobranchia</taxon>
        <taxon>Pteriomorphia</taxon>
        <taxon>Mytilida</taxon>
        <taxon>Mytiloidea</taxon>
        <taxon>Mytilidae</taxon>
        <taxon>Mytilinae</taxon>
        <taxon>Mytilus</taxon>
    </lineage>
</organism>
<evidence type="ECO:0000256" key="2">
    <source>
        <dbReference type="ARBA" id="ARBA00022490"/>
    </source>
</evidence>
<keyword evidence="2" id="KW-0963">Cytoplasm</keyword>
<gene>
    <name evidence="4" type="ORF">MCOR_12651</name>
</gene>
<comment type="subcellular location">
    <subcellularLocation>
        <location evidence="1">Cytoplasm</location>
    </subcellularLocation>
</comment>
<feature type="domain" description="BTB" evidence="3">
    <location>
        <begin position="29"/>
        <end position="96"/>
    </location>
</feature>
<dbReference type="Gene3D" id="2.60.120.820">
    <property type="entry name" value="PHR domain"/>
    <property type="match status" value="1"/>
</dbReference>
<evidence type="ECO:0000313" key="5">
    <source>
        <dbReference type="Proteomes" id="UP000507470"/>
    </source>
</evidence>
<dbReference type="Pfam" id="PF07707">
    <property type="entry name" value="BACK"/>
    <property type="match status" value="1"/>
</dbReference>
<dbReference type="SMART" id="SM00875">
    <property type="entry name" value="BACK"/>
    <property type="match status" value="1"/>
</dbReference>
<dbReference type="PANTHER" id="PTHR45774:SF3">
    <property type="entry name" value="BTB (POZ) DOMAIN-CONTAINING 2B-RELATED"/>
    <property type="match status" value="1"/>
</dbReference>
<evidence type="ECO:0000259" key="3">
    <source>
        <dbReference type="PROSITE" id="PS50097"/>
    </source>
</evidence>